<feature type="domain" description="HTH gntR-type" evidence="5">
    <location>
        <begin position="20"/>
        <end position="87"/>
    </location>
</feature>
<dbReference type="InterPro" id="IPR036388">
    <property type="entry name" value="WH-like_DNA-bd_sf"/>
</dbReference>
<evidence type="ECO:0000256" key="3">
    <source>
        <dbReference type="ARBA" id="ARBA00023163"/>
    </source>
</evidence>
<accession>A0ABV8UNA2</accession>
<dbReference type="InterPro" id="IPR000524">
    <property type="entry name" value="Tscrpt_reg_HTH_GntR"/>
</dbReference>
<keyword evidence="1" id="KW-0805">Transcription regulation</keyword>
<dbReference type="PROSITE" id="PS50949">
    <property type="entry name" value="HTH_GNTR"/>
    <property type="match status" value="1"/>
</dbReference>
<dbReference type="SMART" id="SM00895">
    <property type="entry name" value="FCD"/>
    <property type="match status" value="1"/>
</dbReference>
<evidence type="ECO:0000256" key="2">
    <source>
        <dbReference type="ARBA" id="ARBA00023125"/>
    </source>
</evidence>
<dbReference type="Proteomes" id="UP001595799">
    <property type="component" value="Unassembled WGS sequence"/>
</dbReference>
<proteinExistence type="predicted"/>
<sequence length="255" mass="28579">MDSKEKNADTEGKNNGGPSLGGAERAYTEIRRRILSLEFPPGMELEEGQLVALLHLSRTPVREALIRLASEGLVTIQRGRGARVAPLDLANLRSFFEALDLIQRAITKLAAIRHQPDDLTQIEKELKSFEVHAADEASLDLTEANHRFHLAIAAAARNPFLEHAYNRVMCEGLRIIRVCFSEHYSEIPPLKPHLERTADDHRQIFEAIRNRDAEKAEELAGEHNTLFRNRVSQTLAALSPTTRSIHASELSDESI</sequence>
<gene>
    <name evidence="6" type="ORF">ACFOW6_10955</name>
</gene>
<dbReference type="CDD" id="cd07377">
    <property type="entry name" value="WHTH_GntR"/>
    <property type="match status" value="1"/>
</dbReference>
<keyword evidence="3" id="KW-0804">Transcription</keyword>
<dbReference type="InterPro" id="IPR011711">
    <property type="entry name" value="GntR_C"/>
</dbReference>
<dbReference type="Pfam" id="PF00392">
    <property type="entry name" value="GntR"/>
    <property type="match status" value="1"/>
</dbReference>
<dbReference type="Gene3D" id="1.20.120.530">
    <property type="entry name" value="GntR ligand-binding domain-like"/>
    <property type="match status" value="1"/>
</dbReference>
<evidence type="ECO:0000256" key="4">
    <source>
        <dbReference type="SAM" id="MobiDB-lite"/>
    </source>
</evidence>
<dbReference type="InterPro" id="IPR036390">
    <property type="entry name" value="WH_DNA-bd_sf"/>
</dbReference>
<feature type="region of interest" description="Disordered" evidence="4">
    <location>
        <begin position="1"/>
        <end position="23"/>
    </location>
</feature>
<dbReference type="SUPFAM" id="SSF46785">
    <property type="entry name" value="Winged helix' DNA-binding domain"/>
    <property type="match status" value="1"/>
</dbReference>
<dbReference type="InterPro" id="IPR008920">
    <property type="entry name" value="TF_FadR/GntR_C"/>
</dbReference>
<dbReference type="RefSeq" id="WP_382422411.1">
    <property type="nucleotide sequence ID" value="NZ_JBHSCW010000005.1"/>
</dbReference>
<dbReference type="SMART" id="SM00345">
    <property type="entry name" value="HTH_GNTR"/>
    <property type="match status" value="1"/>
</dbReference>
<evidence type="ECO:0000313" key="7">
    <source>
        <dbReference type="Proteomes" id="UP001595799"/>
    </source>
</evidence>
<dbReference type="PANTHER" id="PTHR43537:SF5">
    <property type="entry name" value="UXU OPERON TRANSCRIPTIONAL REGULATOR"/>
    <property type="match status" value="1"/>
</dbReference>
<keyword evidence="2" id="KW-0238">DNA-binding</keyword>
<organism evidence="6 7">
    <name type="scientific">Fodinicurvata halophila</name>
    <dbReference type="NCBI Taxonomy" id="1419723"/>
    <lineage>
        <taxon>Bacteria</taxon>
        <taxon>Pseudomonadati</taxon>
        <taxon>Pseudomonadota</taxon>
        <taxon>Alphaproteobacteria</taxon>
        <taxon>Rhodospirillales</taxon>
        <taxon>Rhodovibrionaceae</taxon>
        <taxon>Fodinicurvata</taxon>
    </lineage>
</organism>
<evidence type="ECO:0000259" key="5">
    <source>
        <dbReference type="PROSITE" id="PS50949"/>
    </source>
</evidence>
<dbReference type="EMBL" id="JBHSCW010000005">
    <property type="protein sequence ID" value="MFC4352060.1"/>
    <property type="molecule type" value="Genomic_DNA"/>
</dbReference>
<keyword evidence="7" id="KW-1185">Reference proteome</keyword>
<name>A0ABV8UNA2_9PROT</name>
<dbReference type="Gene3D" id="1.10.10.10">
    <property type="entry name" value="Winged helix-like DNA-binding domain superfamily/Winged helix DNA-binding domain"/>
    <property type="match status" value="1"/>
</dbReference>
<dbReference type="SUPFAM" id="SSF48008">
    <property type="entry name" value="GntR ligand-binding domain-like"/>
    <property type="match status" value="1"/>
</dbReference>
<dbReference type="Pfam" id="PF07729">
    <property type="entry name" value="FCD"/>
    <property type="match status" value="1"/>
</dbReference>
<evidence type="ECO:0000256" key="1">
    <source>
        <dbReference type="ARBA" id="ARBA00023015"/>
    </source>
</evidence>
<evidence type="ECO:0000313" key="6">
    <source>
        <dbReference type="EMBL" id="MFC4352060.1"/>
    </source>
</evidence>
<comment type="caution">
    <text evidence="6">The sequence shown here is derived from an EMBL/GenBank/DDBJ whole genome shotgun (WGS) entry which is preliminary data.</text>
</comment>
<feature type="compositionally biased region" description="Basic and acidic residues" evidence="4">
    <location>
        <begin position="1"/>
        <end position="12"/>
    </location>
</feature>
<dbReference type="PANTHER" id="PTHR43537">
    <property type="entry name" value="TRANSCRIPTIONAL REGULATOR, GNTR FAMILY"/>
    <property type="match status" value="1"/>
</dbReference>
<protein>
    <submittedName>
        <fullName evidence="6">GntR family transcriptional regulator</fullName>
    </submittedName>
</protein>
<reference evidence="7" key="1">
    <citation type="journal article" date="2019" name="Int. J. Syst. Evol. Microbiol.">
        <title>The Global Catalogue of Microorganisms (GCM) 10K type strain sequencing project: providing services to taxonomists for standard genome sequencing and annotation.</title>
        <authorList>
            <consortium name="The Broad Institute Genomics Platform"/>
            <consortium name="The Broad Institute Genome Sequencing Center for Infectious Disease"/>
            <person name="Wu L."/>
            <person name="Ma J."/>
        </authorList>
    </citation>
    <scope>NUCLEOTIDE SEQUENCE [LARGE SCALE GENOMIC DNA]</scope>
    <source>
        <strain evidence="7">CECT 8472</strain>
    </source>
</reference>